<dbReference type="EMBL" id="UYSG01011145">
    <property type="protein sequence ID" value="VDL61110.1"/>
    <property type="molecule type" value="Genomic_DNA"/>
</dbReference>
<dbReference type="GO" id="GO:0043813">
    <property type="term" value="F:phosphatidylinositol-3,5-bisphosphate 5-phosphatase activity"/>
    <property type="evidence" value="ECO:0007669"/>
    <property type="project" value="InterPro"/>
</dbReference>
<sequence>MQRFTIYETPDYIFIVGSDATEKLFRIMSISRKPDGDCNEPTLSAETKYDITWRIKINTCSQTYTGAELTSFLQSVKTGSAVNRSPSSGIDQSDPNVLISHIPSAVSVGIHQPLNKSLTGVGLIGFIRFLFGYYLIVVTQHREVARIGEHRIYKIEDTKMLYIPRDIPFSSTTSDESGNGRNMQSDESKYLKMFQGVELNRDFYFSYTYDLTKSLQVNMEPLGIMGTKLGPFDKPTAFRSTPDPRFLWNYSLIPQKFQPTSEGISNWFIGLIHGFVRQALLVSYGMPVSIILLARRSRFFAGTRFLKRGANIDGNVANEVETEQIVCDTTEPTLSRMRVSSVVQYRGSVPLFWSQDTAKLMVGKPPLAITWEDPYYEAFGKHFADLIERHCVPVIVLNLMKQQEKRPFEKQLTAGFLEGIEHLNQVSLNKSRNNENNETKITTTRSKFCDLFQYASKLDSSVPLMDNEEKSTPITYVAFDMARIKRSTNSLAIDHLLEVAEECIRATGIFFSGGLKPVSDTFSREEYIERTRQLMSIDVCPRQHGIVRTNCVDCLDRTNTAQFVLGHVAIGYQLHAIGLLANTKLSFDSKVSKVLRDLFGEHGDMLALQYGGSGVVHNIETYQNPSTSRVNSRDILQTLSRYYSNNFIDFEKQLTTDLFLRVFRPGAGPQGAEWGPDPRTIAATSSVRAGLAFLLTSDPAFEAYMHWLFAWASIPPYREPLDAWLSRKVFEDKQRVMRGWDNSVSPNTAGLDDKDATDHQVKGFKLIDLKEDDPGGDWYSELYRPHDWTHFYDLKYHQLPLALSSIYEDNNSHIKRASVNIAPVTSRIQYQSRLPSHSSSMVLGVVDENEEKSGCLGCLSNSPKRNLAVNEEVASSSNIKTEDTCPIDDSLLLLHFSTPVPEVPSMLSRIFQHRAEAASTTSKLARSEASFTSTAEGSTETSTLFGQSEGSTSPLLVRFSQIRLSDLASRVEMKGRVESSRSRESLSGDFEDEKEKDYSPTQWSRKSPSPRSHRRYELSSINASIKLRKASKCDMEKYKSGEYCSVFSNLMSLWRVLKGQVLTVDSASMKIYKNTVKLAQAGALSIPNESLQVYRKIADVKRLYA</sequence>
<dbReference type="Proteomes" id="UP000274504">
    <property type="component" value="Unassembled WGS sequence"/>
</dbReference>
<dbReference type="GO" id="GO:0012505">
    <property type="term" value="C:endomembrane system"/>
    <property type="evidence" value="ECO:0007669"/>
    <property type="project" value="UniProtKB-SubCell"/>
</dbReference>
<keyword evidence="3" id="KW-0472">Membrane</keyword>
<dbReference type="PANTHER" id="PTHR45738:SF5">
    <property type="entry name" value="POLYPHOSPHOINOSITIDE PHOSPHATASE"/>
    <property type="match status" value="1"/>
</dbReference>
<keyword evidence="2" id="KW-0378">Hydrolase</keyword>
<feature type="region of interest" description="Disordered" evidence="4">
    <location>
        <begin position="973"/>
        <end position="1015"/>
    </location>
</feature>
<feature type="domain" description="SAC" evidence="5">
    <location>
        <begin position="194"/>
        <end position="612"/>
    </location>
</feature>
<evidence type="ECO:0000259" key="5">
    <source>
        <dbReference type="PROSITE" id="PS50275"/>
    </source>
</evidence>
<dbReference type="InterPro" id="IPR043573">
    <property type="entry name" value="Fig4-like"/>
</dbReference>
<organism evidence="8">
    <name type="scientific">Hymenolepis diminuta</name>
    <name type="common">Rat tapeworm</name>
    <dbReference type="NCBI Taxonomy" id="6216"/>
    <lineage>
        <taxon>Eukaryota</taxon>
        <taxon>Metazoa</taxon>
        <taxon>Spiralia</taxon>
        <taxon>Lophotrochozoa</taxon>
        <taxon>Platyhelminthes</taxon>
        <taxon>Cestoda</taxon>
        <taxon>Eucestoda</taxon>
        <taxon>Cyclophyllidea</taxon>
        <taxon>Hymenolepididae</taxon>
        <taxon>Hymenolepis</taxon>
    </lineage>
</organism>
<protein>
    <submittedName>
        <fullName evidence="8">SAC domain-containing protein</fullName>
    </submittedName>
</protein>
<dbReference type="WBParaSite" id="HDID_0000879401-mRNA-1">
    <property type="protein sequence ID" value="HDID_0000879401-mRNA-1"/>
    <property type="gene ID" value="HDID_0000879401"/>
</dbReference>
<reference evidence="6 7" key="2">
    <citation type="submission" date="2018-11" db="EMBL/GenBank/DDBJ databases">
        <authorList>
            <consortium name="Pathogen Informatics"/>
        </authorList>
    </citation>
    <scope>NUCLEOTIDE SEQUENCE [LARGE SCALE GENOMIC DNA]</scope>
</reference>
<feature type="compositionally biased region" description="Low complexity" evidence="4">
    <location>
        <begin position="927"/>
        <end position="943"/>
    </location>
</feature>
<evidence type="ECO:0000256" key="1">
    <source>
        <dbReference type="ARBA" id="ARBA00004308"/>
    </source>
</evidence>
<dbReference type="OrthoDB" id="405996at2759"/>
<evidence type="ECO:0000313" key="6">
    <source>
        <dbReference type="EMBL" id="VDL61110.1"/>
    </source>
</evidence>
<gene>
    <name evidence="6" type="ORF">HDID_LOCUS8792</name>
</gene>
<feature type="region of interest" description="Disordered" evidence="4">
    <location>
        <begin position="922"/>
        <end position="950"/>
    </location>
</feature>
<accession>A0A158QFF5</accession>
<feature type="compositionally biased region" description="Basic and acidic residues" evidence="4">
    <location>
        <begin position="973"/>
        <end position="986"/>
    </location>
</feature>
<dbReference type="STRING" id="6216.A0A158QFF5"/>
<name>A0A158QFF5_HYMDI</name>
<dbReference type="InterPro" id="IPR002013">
    <property type="entry name" value="SAC_dom"/>
</dbReference>
<dbReference type="GO" id="GO:0046856">
    <property type="term" value="P:phosphatidylinositol dephosphorylation"/>
    <property type="evidence" value="ECO:0007669"/>
    <property type="project" value="InterPro"/>
</dbReference>
<dbReference type="PROSITE" id="PS50275">
    <property type="entry name" value="SAC"/>
    <property type="match status" value="1"/>
</dbReference>
<evidence type="ECO:0000313" key="7">
    <source>
        <dbReference type="Proteomes" id="UP000274504"/>
    </source>
</evidence>
<proteinExistence type="predicted"/>
<comment type="subcellular location">
    <subcellularLocation>
        <location evidence="1">Endomembrane system</location>
    </subcellularLocation>
</comment>
<evidence type="ECO:0000313" key="8">
    <source>
        <dbReference type="WBParaSite" id="HDID_0000879401-mRNA-1"/>
    </source>
</evidence>
<evidence type="ECO:0000256" key="4">
    <source>
        <dbReference type="SAM" id="MobiDB-lite"/>
    </source>
</evidence>
<dbReference type="Pfam" id="PF02383">
    <property type="entry name" value="Syja_N"/>
    <property type="match status" value="1"/>
</dbReference>
<reference evidence="8" key="1">
    <citation type="submission" date="2016-04" db="UniProtKB">
        <authorList>
            <consortium name="WormBaseParasite"/>
        </authorList>
    </citation>
    <scope>IDENTIFICATION</scope>
</reference>
<dbReference type="PANTHER" id="PTHR45738">
    <property type="entry name" value="POLYPHOSPHOINOSITIDE PHOSPHATASE"/>
    <property type="match status" value="1"/>
</dbReference>
<evidence type="ECO:0000256" key="2">
    <source>
        <dbReference type="ARBA" id="ARBA00022801"/>
    </source>
</evidence>
<evidence type="ECO:0000256" key="3">
    <source>
        <dbReference type="ARBA" id="ARBA00023136"/>
    </source>
</evidence>
<dbReference type="AlphaFoldDB" id="A0A158QFF5"/>